<protein>
    <submittedName>
        <fullName evidence="2">Uncharacterized protein</fullName>
    </submittedName>
</protein>
<proteinExistence type="predicted"/>
<evidence type="ECO:0000313" key="1">
    <source>
        <dbReference type="Proteomes" id="UP000887540"/>
    </source>
</evidence>
<dbReference type="WBParaSite" id="ACRNAN_scaffold360.g26028.t1">
    <property type="protein sequence ID" value="ACRNAN_scaffold360.g26028.t1"/>
    <property type="gene ID" value="ACRNAN_scaffold360.g26028"/>
</dbReference>
<dbReference type="Proteomes" id="UP000887540">
    <property type="component" value="Unplaced"/>
</dbReference>
<evidence type="ECO:0000313" key="2">
    <source>
        <dbReference type="WBParaSite" id="ACRNAN_scaffold360.g26028.t1"/>
    </source>
</evidence>
<sequence length="69" mass="8254">MGNKDSREQVIDDIGAHNNVLDNKRNVGRKSHDKVLCYRIKKKLKHEDPYLKLEKYKHPYENGQFFIIK</sequence>
<dbReference type="AlphaFoldDB" id="A0A914DRA8"/>
<name>A0A914DRA8_9BILA</name>
<organism evidence="1 2">
    <name type="scientific">Acrobeloides nanus</name>
    <dbReference type="NCBI Taxonomy" id="290746"/>
    <lineage>
        <taxon>Eukaryota</taxon>
        <taxon>Metazoa</taxon>
        <taxon>Ecdysozoa</taxon>
        <taxon>Nematoda</taxon>
        <taxon>Chromadorea</taxon>
        <taxon>Rhabditida</taxon>
        <taxon>Tylenchina</taxon>
        <taxon>Cephalobomorpha</taxon>
        <taxon>Cephaloboidea</taxon>
        <taxon>Cephalobidae</taxon>
        <taxon>Acrobeloides</taxon>
    </lineage>
</organism>
<keyword evidence="1" id="KW-1185">Reference proteome</keyword>
<reference evidence="2" key="1">
    <citation type="submission" date="2022-11" db="UniProtKB">
        <authorList>
            <consortium name="WormBaseParasite"/>
        </authorList>
    </citation>
    <scope>IDENTIFICATION</scope>
</reference>
<accession>A0A914DRA8</accession>